<keyword evidence="1 6" id="KW-0812">Transmembrane</keyword>
<organism evidence="9 10">
    <name type="scientific">Antrostomus carolinensis</name>
    <name type="common">Chuck-will's-widow</name>
    <name type="synonym">Caprimulgus carolinensis</name>
    <dbReference type="NCBI Taxonomy" id="279965"/>
    <lineage>
        <taxon>Eukaryota</taxon>
        <taxon>Metazoa</taxon>
        <taxon>Chordata</taxon>
        <taxon>Craniata</taxon>
        <taxon>Vertebrata</taxon>
        <taxon>Euteleostomi</taxon>
        <taxon>Archelosauria</taxon>
        <taxon>Archosauria</taxon>
        <taxon>Dinosauria</taxon>
        <taxon>Saurischia</taxon>
        <taxon>Theropoda</taxon>
        <taxon>Coelurosauria</taxon>
        <taxon>Aves</taxon>
        <taxon>Neognathae</taxon>
        <taxon>Neoaves</taxon>
        <taxon>Strisores</taxon>
        <taxon>Caprimulgiformes</taxon>
        <taxon>Caprimulgidae</taxon>
        <taxon>Antrostomus</taxon>
    </lineage>
</organism>
<sequence>ILCYSADERFDATFHTNVLVNYSGSCQYIPPGILKSTCYIDVRWFPFDVQKCDLKFGSWTHSGWLIDLQMLEADISNYISNGEWDLVGVPGKRNEMYYECCKEPYPDVTYTITMRRRTLYYGLNLLIPCVLISGLALLVFLLPADSGEKISLGITVLLSLTVFMLLVAEIMPATSDSVPLIAQYFASIMVIIGLSVVVTVLVLQFHHHDPQAGKMPKWVRIILLNWCAWFLRMKKPRENIEPLKFNCPKHHLSVRSMEMSVLPGHQSSSGNVICSYHAIENLCCPQKNDLGSKSRKITCTLPEDTELFQKEDLMDTIPVIVKILEEVQFIAMHFRKQDEGEEICSEWKFAAAIIDRLCLIAFTLFAIICTFTILMSAPNFIEAVSEEFA</sequence>
<accession>A0A094LI66</accession>
<dbReference type="PROSITE" id="PS00236">
    <property type="entry name" value="NEUROTR_ION_CHANNEL"/>
    <property type="match status" value="1"/>
</dbReference>
<feature type="non-terminal residue" evidence="9">
    <location>
        <position position="1"/>
    </location>
</feature>
<dbReference type="InterPro" id="IPR036719">
    <property type="entry name" value="Neuro-gated_channel_TM_sf"/>
</dbReference>
<keyword evidence="9" id="KW-0675">Receptor</keyword>
<feature type="transmembrane region" description="Helical" evidence="6">
    <location>
        <begin position="357"/>
        <end position="381"/>
    </location>
</feature>
<dbReference type="PANTHER" id="PTHR18945">
    <property type="entry name" value="NEUROTRANSMITTER GATED ION CHANNEL"/>
    <property type="match status" value="1"/>
</dbReference>
<evidence type="ECO:0000256" key="6">
    <source>
        <dbReference type="SAM" id="Phobius"/>
    </source>
</evidence>
<feature type="domain" description="Neurotransmitter-gated ion-channel transmembrane" evidence="8">
    <location>
        <begin position="125"/>
        <end position="373"/>
    </location>
</feature>
<feature type="non-terminal residue" evidence="9">
    <location>
        <position position="389"/>
    </location>
</feature>
<dbReference type="CDD" id="cd19051">
    <property type="entry name" value="LGIC_TM_cation"/>
    <property type="match status" value="1"/>
</dbReference>
<keyword evidence="3" id="KW-0770">Synapse</keyword>
<dbReference type="EMBL" id="KL358229">
    <property type="protein sequence ID" value="KFZ63599.1"/>
    <property type="molecule type" value="Genomic_DNA"/>
</dbReference>
<name>A0A094LI66_ANTCR</name>
<dbReference type="Pfam" id="PF02931">
    <property type="entry name" value="Neur_chan_LBD"/>
    <property type="match status" value="1"/>
</dbReference>
<dbReference type="InterPro" id="IPR006201">
    <property type="entry name" value="Neur_channel"/>
</dbReference>
<evidence type="ECO:0000313" key="10">
    <source>
        <dbReference type="Proteomes" id="UP000053620"/>
    </source>
</evidence>
<feature type="domain" description="Neurotransmitter-gated ion-channel ligand-binding" evidence="7">
    <location>
        <begin position="5"/>
        <end position="118"/>
    </location>
</feature>
<dbReference type="FunFam" id="1.20.58.390:FF:000007">
    <property type="entry name" value="Neuronal acetylcholine receptor subunit alpha-7"/>
    <property type="match status" value="1"/>
</dbReference>
<evidence type="ECO:0000256" key="5">
    <source>
        <dbReference type="ARBA" id="ARBA00034099"/>
    </source>
</evidence>
<dbReference type="Gene3D" id="2.70.170.10">
    <property type="entry name" value="Neurotransmitter-gated ion-channel ligand-binding domain"/>
    <property type="match status" value="1"/>
</dbReference>
<dbReference type="InterPro" id="IPR006029">
    <property type="entry name" value="Neurotrans-gated_channel_TM"/>
</dbReference>
<dbReference type="InterPro" id="IPR018000">
    <property type="entry name" value="Neurotransmitter_ion_chnl_CS"/>
</dbReference>
<feature type="transmembrane region" description="Helical" evidence="6">
    <location>
        <begin position="119"/>
        <end position="144"/>
    </location>
</feature>
<dbReference type="SUPFAM" id="SSF63712">
    <property type="entry name" value="Nicotinic receptor ligand binding domain-like"/>
    <property type="match status" value="1"/>
</dbReference>
<dbReference type="Gene3D" id="1.20.58.390">
    <property type="entry name" value="Neurotransmitter-gated ion-channel transmembrane domain"/>
    <property type="match status" value="2"/>
</dbReference>
<proteinExistence type="predicted"/>
<keyword evidence="10" id="KW-1185">Reference proteome</keyword>
<feature type="transmembrane region" description="Helical" evidence="6">
    <location>
        <begin position="150"/>
        <end position="168"/>
    </location>
</feature>
<keyword evidence="4 6" id="KW-0472">Membrane</keyword>
<comment type="subcellular location">
    <subcellularLocation>
        <location evidence="5">Synaptic cell membrane</location>
        <topology evidence="5">Multi-pass membrane protein</topology>
    </subcellularLocation>
</comment>
<dbReference type="AlphaFoldDB" id="A0A094LI66"/>
<gene>
    <name evidence="9" type="ORF">N321_13308</name>
</gene>
<feature type="transmembrane region" description="Helical" evidence="6">
    <location>
        <begin position="180"/>
        <end position="203"/>
    </location>
</feature>
<evidence type="ECO:0000256" key="1">
    <source>
        <dbReference type="ARBA" id="ARBA00022692"/>
    </source>
</evidence>
<reference evidence="9 10" key="1">
    <citation type="submission" date="2014-04" db="EMBL/GenBank/DDBJ databases">
        <title>Genome evolution of avian class.</title>
        <authorList>
            <person name="Zhang G."/>
            <person name="Li C."/>
        </authorList>
    </citation>
    <scope>NUCLEOTIDE SEQUENCE [LARGE SCALE GENOMIC DNA]</scope>
    <source>
        <strain evidence="9">BGI_N321</strain>
    </source>
</reference>
<evidence type="ECO:0000259" key="8">
    <source>
        <dbReference type="Pfam" id="PF02932"/>
    </source>
</evidence>
<dbReference type="GO" id="GO:0097060">
    <property type="term" value="C:synaptic membrane"/>
    <property type="evidence" value="ECO:0007669"/>
    <property type="project" value="UniProtKB-SubCell"/>
</dbReference>
<evidence type="ECO:0000256" key="2">
    <source>
        <dbReference type="ARBA" id="ARBA00022989"/>
    </source>
</evidence>
<dbReference type="Pfam" id="PF02932">
    <property type="entry name" value="Neur_chan_memb"/>
    <property type="match status" value="1"/>
</dbReference>
<dbReference type="InterPro" id="IPR006202">
    <property type="entry name" value="Neur_chan_lig-bd"/>
</dbReference>
<keyword evidence="2 6" id="KW-1133">Transmembrane helix</keyword>
<dbReference type="GO" id="GO:0004888">
    <property type="term" value="F:transmembrane signaling receptor activity"/>
    <property type="evidence" value="ECO:0007669"/>
    <property type="project" value="InterPro"/>
</dbReference>
<dbReference type="GO" id="GO:0005230">
    <property type="term" value="F:extracellular ligand-gated monoatomic ion channel activity"/>
    <property type="evidence" value="ECO:0007669"/>
    <property type="project" value="InterPro"/>
</dbReference>
<dbReference type="Proteomes" id="UP000053620">
    <property type="component" value="Unassembled WGS sequence"/>
</dbReference>
<evidence type="ECO:0000256" key="4">
    <source>
        <dbReference type="ARBA" id="ARBA00023136"/>
    </source>
</evidence>
<evidence type="ECO:0000256" key="3">
    <source>
        <dbReference type="ARBA" id="ARBA00023018"/>
    </source>
</evidence>
<dbReference type="InterPro" id="IPR038050">
    <property type="entry name" value="Neuro_actylchol_rec"/>
</dbReference>
<dbReference type="NCBIfam" id="TIGR00860">
    <property type="entry name" value="LIC"/>
    <property type="match status" value="1"/>
</dbReference>
<evidence type="ECO:0000259" key="7">
    <source>
        <dbReference type="Pfam" id="PF02931"/>
    </source>
</evidence>
<dbReference type="InterPro" id="IPR036734">
    <property type="entry name" value="Neur_chan_lig-bd_sf"/>
</dbReference>
<dbReference type="FunFam" id="2.70.170.10:FF:000060">
    <property type="entry name" value="Nicotinic acetylcholine receptor subunit alpha4"/>
    <property type="match status" value="1"/>
</dbReference>
<dbReference type="SUPFAM" id="SSF90112">
    <property type="entry name" value="Neurotransmitter-gated ion-channel transmembrane pore"/>
    <property type="match status" value="1"/>
</dbReference>
<protein>
    <submittedName>
        <fullName evidence="9">Neuronal acetylcholine receptor subunit alpha-7</fullName>
    </submittedName>
</protein>
<dbReference type="FunFam" id="1.20.58.390:FF:000011">
    <property type="entry name" value="neuronal acetylcholine receptor subunit alpha-7"/>
    <property type="match status" value="1"/>
</dbReference>
<evidence type="ECO:0000313" key="9">
    <source>
        <dbReference type="EMBL" id="KFZ63599.1"/>
    </source>
</evidence>